<dbReference type="WBParaSite" id="PSU_v2.g4582.t1">
    <property type="protein sequence ID" value="PSU_v2.g4582.t1"/>
    <property type="gene ID" value="PSU_v2.g4582"/>
</dbReference>
<dbReference type="Pfam" id="PF01699">
    <property type="entry name" value="Na_Ca_ex"/>
    <property type="match status" value="1"/>
</dbReference>
<dbReference type="GO" id="GO:0030424">
    <property type="term" value="C:axon"/>
    <property type="evidence" value="ECO:0007669"/>
    <property type="project" value="TreeGrafter"/>
</dbReference>
<dbReference type="Gene3D" id="1.20.1420.30">
    <property type="entry name" value="NCX, central ion-binding region"/>
    <property type="match status" value="1"/>
</dbReference>
<feature type="transmembrane region" description="Helical" evidence="9">
    <location>
        <begin position="63"/>
        <end position="83"/>
    </location>
</feature>
<evidence type="ECO:0000256" key="4">
    <source>
        <dbReference type="ARBA" id="ARBA00022568"/>
    </source>
</evidence>
<accession>A0A914Z2V1</accession>
<feature type="transmembrane region" description="Helical" evidence="9">
    <location>
        <begin position="95"/>
        <end position="122"/>
    </location>
</feature>
<dbReference type="InterPro" id="IPR051171">
    <property type="entry name" value="CaCA"/>
</dbReference>
<evidence type="ECO:0000256" key="1">
    <source>
        <dbReference type="ARBA" id="ARBA00004127"/>
    </source>
</evidence>
<dbReference type="GO" id="GO:0042383">
    <property type="term" value="C:sarcolemma"/>
    <property type="evidence" value="ECO:0007669"/>
    <property type="project" value="TreeGrafter"/>
</dbReference>
<evidence type="ECO:0000256" key="6">
    <source>
        <dbReference type="ARBA" id="ARBA00022989"/>
    </source>
</evidence>
<dbReference type="PANTHER" id="PTHR11878:SF65">
    <property type="entry name" value="NA_CA-EXCHANGE PROTEIN, ISOFORM G"/>
    <property type="match status" value="1"/>
</dbReference>
<dbReference type="GO" id="GO:0005432">
    <property type="term" value="F:calcium:sodium antiporter activity"/>
    <property type="evidence" value="ECO:0007669"/>
    <property type="project" value="TreeGrafter"/>
</dbReference>
<evidence type="ECO:0000259" key="10">
    <source>
        <dbReference type="Pfam" id="PF01699"/>
    </source>
</evidence>
<feature type="domain" description="Sodium/calcium exchanger membrane region" evidence="10">
    <location>
        <begin position="35"/>
        <end position="142"/>
    </location>
</feature>
<feature type="transmembrane region" description="Helical" evidence="9">
    <location>
        <begin position="24"/>
        <end position="43"/>
    </location>
</feature>
<dbReference type="GO" id="GO:0098794">
    <property type="term" value="C:postsynapse"/>
    <property type="evidence" value="ECO:0007669"/>
    <property type="project" value="TreeGrafter"/>
</dbReference>
<proteinExistence type="predicted"/>
<keyword evidence="5 9" id="KW-0812">Transmembrane</keyword>
<comment type="subcellular location">
    <subcellularLocation>
        <location evidence="1">Endomembrane system</location>
        <topology evidence="1">Multi-pass membrane protein</topology>
    </subcellularLocation>
</comment>
<dbReference type="InterPro" id="IPR004837">
    <property type="entry name" value="NaCa_Exmemb"/>
</dbReference>
<sequence length="195" mass="21943">MIFTKAYQKQNCPSHLNFKYKTEILLKIVSLIFSGSSAPEILLSIIEVMGKGFEAGDLGPNTIVGSAAFNLFMIIAICVSSIPSGQVRVQKHLDVFFVTATWSVFAYIWLYLILCVFSPGVIEIWEGLLTFTFFPLTVFTAWVTDIKFLHRQFMPHRYRRTSQGLVATEGEEMKMLGANGSAGHKSYVSFYNLCQ</sequence>
<protein>
    <submittedName>
        <fullName evidence="12">Sodium/calcium exchanger membrane region domain-containing protein</fullName>
    </submittedName>
</protein>
<keyword evidence="8 9" id="KW-0472">Membrane</keyword>
<keyword evidence="4" id="KW-0109">Calcium transport</keyword>
<keyword evidence="7" id="KW-0406">Ion transport</keyword>
<keyword evidence="2" id="KW-0813">Transport</keyword>
<evidence type="ECO:0000256" key="5">
    <source>
        <dbReference type="ARBA" id="ARBA00022692"/>
    </source>
</evidence>
<dbReference type="PANTHER" id="PTHR11878">
    <property type="entry name" value="SODIUM/CALCIUM EXCHANGER"/>
    <property type="match status" value="1"/>
</dbReference>
<evidence type="ECO:0000313" key="11">
    <source>
        <dbReference type="Proteomes" id="UP000887577"/>
    </source>
</evidence>
<dbReference type="AlphaFoldDB" id="A0A914Z2V1"/>
<evidence type="ECO:0000256" key="7">
    <source>
        <dbReference type="ARBA" id="ARBA00023065"/>
    </source>
</evidence>
<name>A0A914Z2V1_9BILA</name>
<dbReference type="GO" id="GO:0098703">
    <property type="term" value="P:calcium ion import across plasma membrane"/>
    <property type="evidence" value="ECO:0007669"/>
    <property type="project" value="TreeGrafter"/>
</dbReference>
<feature type="transmembrane region" description="Helical" evidence="9">
    <location>
        <begin position="128"/>
        <end position="150"/>
    </location>
</feature>
<dbReference type="GO" id="GO:0012505">
    <property type="term" value="C:endomembrane system"/>
    <property type="evidence" value="ECO:0007669"/>
    <property type="project" value="UniProtKB-SubCell"/>
</dbReference>
<evidence type="ECO:0000313" key="12">
    <source>
        <dbReference type="WBParaSite" id="PSU_v2.g4582.t1"/>
    </source>
</evidence>
<keyword evidence="3" id="KW-0050">Antiport</keyword>
<dbReference type="InterPro" id="IPR044880">
    <property type="entry name" value="NCX_ion-bd_dom_sf"/>
</dbReference>
<organism evidence="11 12">
    <name type="scientific">Panagrolaimus superbus</name>
    <dbReference type="NCBI Taxonomy" id="310955"/>
    <lineage>
        <taxon>Eukaryota</taxon>
        <taxon>Metazoa</taxon>
        <taxon>Ecdysozoa</taxon>
        <taxon>Nematoda</taxon>
        <taxon>Chromadorea</taxon>
        <taxon>Rhabditida</taxon>
        <taxon>Tylenchina</taxon>
        <taxon>Panagrolaimomorpha</taxon>
        <taxon>Panagrolaimoidea</taxon>
        <taxon>Panagrolaimidae</taxon>
        <taxon>Panagrolaimus</taxon>
    </lineage>
</organism>
<evidence type="ECO:0000256" key="9">
    <source>
        <dbReference type="SAM" id="Phobius"/>
    </source>
</evidence>
<keyword evidence="4" id="KW-0106">Calcium</keyword>
<evidence type="ECO:0000256" key="8">
    <source>
        <dbReference type="ARBA" id="ARBA00023136"/>
    </source>
</evidence>
<evidence type="ECO:0000256" key="3">
    <source>
        <dbReference type="ARBA" id="ARBA00022449"/>
    </source>
</evidence>
<keyword evidence="6 9" id="KW-1133">Transmembrane helix</keyword>
<reference evidence="12" key="1">
    <citation type="submission" date="2022-11" db="UniProtKB">
        <authorList>
            <consortium name="WormBaseParasite"/>
        </authorList>
    </citation>
    <scope>IDENTIFICATION</scope>
</reference>
<keyword evidence="11" id="KW-1185">Reference proteome</keyword>
<dbReference type="Proteomes" id="UP000887577">
    <property type="component" value="Unplaced"/>
</dbReference>
<evidence type="ECO:0000256" key="2">
    <source>
        <dbReference type="ARBA" id="ARBA00022448"/>
    </source>
</evidence>